<comment type="caution">
    <text evidence="11">The sequence shown here is derived from an EMBL/GenBank/DDBJ whole genome shotgun (WGS) entry which is preliminary data.</text>
</comment>
<evidence type="ECO:0000259" key="10">
    <source>
        <dbReference type="PROSITE" id="PS50983"/>
    </source>
</evidence>
<dbReference type="CDD" id="cd01138">
    <property type="entry name" value="FeuA"/>
    <property type="match status" value="1"/>
</dbReference>
<dbReference type="InterPro" id="IPR051313">
    <property type="entry name" value="Bact_iron-sidero_bind"/>
</dbReference>
<keyword evidence="3" id="KW-0813">Transport</keyword>
<dbReference type="Gene3D" id="3.40.50.1980">
    <property type="entry name" value="Nitrogenase molybdenum iron protein domain"/>
    <property type="match status" value="2"/>
</dbReference>
<dbReference type="Gene3D" id="1.10.10.60">
    <property type="entry name" value="Homeodomain-like"/>
    <property type="match status" value="2"/>
</dbReference>
<keyword evidence="7" id="KW-0804">Transcription</keyword>
<dbReference type="Pfam" id="PF01497">
    <property type="entry name" value="Peripla_BP_2"/>
    <property type="match status" value="1"/>
</dbReference>
<evidence type="ECO:0000256" key="7">
    <source>
        <dbReference type="ARBA" id="ARBA00023163"/>
    </source>
</evidence>
<reference evidence="11 12" key="1">
    <citation type="submission" date="2021-11" db="EMBL/GenBank/DDBJ databases">
        <title>Draft genome sequence of Paenibacillus profundus YoMME, a new Gram-positive bacteria with exoelectrogenic properties.</title>
        <authorList>
            <person name="Hubenova Y."/>
            <person name="Hubenova E."/>
            <person name="Manasiev Y."/>
            <person name="Peykov S."/>
            <person name="Mitov M."/>
        </authorList>
    </citation>
    <scope>NUCLEOTIDE SEQUENCE [LARGE SCALE GENOMIC DNA]</scope>
    <source>
        <strain evidence="11 12">YoMME</strain>
    </source>
</reference>
<evidence type="ECO:0000256" key="6">
    <source>
        <dbReference type="ARBA" id="ARBA00023125"/>
    </source>
</evidence>
<dbReference type="InterPro" id="IPR009057">
    <property type="entry name" value="Homeodomain-like_sf"/>
</dbReference>
<evidence type="ECO:0000259" key="9">
    <source>
        <dbReference type="PROSITE" id="PS01124"/>
    </source>
</evidence>
<name>A0ABS8YQ09_9BACL</name>
<dbReference type="PROSITE" id="PS50983">
    <property type="entry name" value="FE_B12_PBP"/>
    <property type="match status" value="1"/>
</dbReference>
<sequence length="659" mass="74595">MDTMIENDHILLWNHASITVLDVRHTMMRTGEALRSYRLPASVFLLATRGGAQVRLDGMEYIIKRFQVMHSGKGAYLDIFLIEEEFEYYMIFYKAQIPLPRRQDMVSLMERNSPFHMQYSFLPNYPISLFHKVKLMDQEWRQSGPLERFQVKSLFYQFVCSILQQLHRQGIDMKEPDLAAQAIMYIQEHYSETITLESLAESLNYSVPHLSALFKKSTGYSPIEYLIRIRIDVAASLLVETDATLREIAESVGYKDPYYFGRLFKKYRGISPARFRARESGQRKAEDNPSTTIRSSIVVRRFRRYIDDDNRYQYERVGDIPMYRHSKSTAAATLLLCLALLLNACSGGASNTSTSTGGERSPSNSVSAPQSSAQSNSGQTSDNLQTKVVSTINGEIDIPVNPKRIVADQYLGSFIALGITPIGTPGLHRKNPYFAEALKDVEDIGDVNGSLEKVIELQPDLIVTGATPDQSRYEQLSIIAPTVSVPYGELKNAHEELTYFGKLLGKEKEAEAWLAEYDRRIAAAREIVGKAVPSDATFSIFELTSKSTYVYGDNFGRGGQAVYQALGFKPPAHIAAEIFDKQWAELSNELLPRYAGDYIILTSNDRTLEDIKADPIWATLDAVKNNRVYVWKEERSWYFDPIAVLSQTEEIAAWLTGQH</sequence>
<accession>A0ABS8YQ09</accession>
<organism evidence="11 12">
    <name type="scientific">Paenibacillus profundus</name>
    <dbReference type="NCBI Taxonomy" id="1173085"/>
    <lineage>
        <taxon>Bacteria</taxon>
        <taxon>Bacillati</taxon>
        <taxon>Bacillota</taxon>
        <taxon>Bacilli</taxon>
        <taxon>Bacillales</taxon>
        <taxon>Paenibacillaceae</taxon>
        <taxon>Paenibacillus</taxon>
    </lineage>
</organism>
<gene>
    <name evidence="11" type="ORF">LQV63_29415</name>
</gene>
<keyword evidence="5" id="KW-0805">Transcription regulation</keyword>
<dbReference type="SUPFAM" id="SSF46689">
    <property type="entry name" value="Homeodomain-like"/>
    <property type="match status" value="2"/>
</dbReference>
<evidence type="ECO:0000256" key="5">
    <source>
        <dbReference type="ARBA" id="ARBA00023015"/>
    </source>
</evidence>
<evidence type="ECO:0000256" key="3">
    <source>
        <dbReference type="ARBA" id="ARBA00022448"/>
    </source>
</evidence>
<dbReference type="InterPro" id="IPR020449">
    <property type="entry name" value="Tscrpt_reg_AraC-type_HTH"/>
</dbReference>
<dbReference type="PRINTS" id="PR00032">
    <property type="entry name" value="HTHARAC"/>
</dbReference>
<dbReference type="InterPro" id="IPR018060">
    <property type="entry name" value="HTH_AraC"/>
</dbReference>
<dbReference type="PROSITE" id="PS01124">
    <property type="entry name" value="HTH_ARAC_FAMILY_2"/>
    <property type="match status" value="1"/>
</dbReference>
<dbReference type="PANTHER" id="PTHR30532">
    <property type="entry name" value="IRON III DICITRATE-BINDING PERIPLASMIC PROTEIN"/>
    <property type="match status" value="1"/>
</dbReference>
<evidence type="ECO:0000313" key="11">
    <source>
        <dbReference type="EMBL" id="MCE5173367.1"/>
    </source>
</evidence>
<evidence type="ECO:0000256" key="4">
    <source>
        <dbReference type="ARBA" id="ARBA00022729"/>
    </source>
</evidence>
<dbReference type="EMBL" id="JAJNBZ010000049">
    <property type="protein sequence ID" value="MCE5173367.1"/>
    <property type="molecule type" value="Genomic_DNA"/>
</dbReference>
<feature type="domain" description="HTH araC/xylS-type" evidence="9">
    <location>
        <begin position="180"/>
        <end position="278"/>
    </location>
</feature>
<keyword evidence="12" id="KW-1185">Reference proteome</keyword>
<evidence type="ECO:0000256" key="2">
    <source>
        <dbReference type="ARBA" id="ARBA00008814"/>
    </source>
</evidence>
<protein>
    <submittedName>
        <fullName evidence="11">AraC family transcriptional regulator</fullName>
    </submittedName>
</protein>
<dbReference type="Pfam" id="PF12833">
    <property type="entry name" value="HTH_18"/>
    <property type="match status" value="1"/>
</dbReference>
<dbReference type="InterPro" id="IPR018062">
    <property type="entry name" value="HTH_AraC-typ_CS"/>
</dbReference>
<dbReference type="RefSeq" id="WP_233699329.1">
    <property type="nucleotide sequence ID" value="NZ_JAJNBZ010000049.1"/>
</dbReference>
<evidence type="ECO:0000256" key="1">
    <source>
        <dbReference type="ARBA" id="ARBA00004196"/>
    </source>
</evidence>
<dbReference type="SMART" id="SM00342">
    <property type="entry name" value="HTH_ARAC"/>
    <property type="match status" value="1"/>
</dbReference>
<dbReference type="SUPFAM" id="SSF53807">
    <property type="entry name" value="Helical backbone' metal receptor"/>
    <property type="match status" value="1"/>
</dbReference>
<proteinExistence type="inferred from homology"/>
<comment type="similarity">
    <text evidence="2">Belongs to the bacterial solute-binding protein 8 family.</text>
</comment>
<evidence type="ECO:0000313" key="12">
    <source>
        <dbReference type="Proteomes" id="UP001199916"/>
    </source>
</evidence>
<keyword evidence="4" id="KW-0732">Signal</keyword>
<feature type="domain" description="Fe/B12 periplasmic-binding" evidence="10">
    <location>
        <begin position="404"/>
        <end position="659"/>
    </location>
</feature>
<dbReference type="Proteomes" id="UP001199916">
    <property type="component" value="Unassembled WGS sequence"/>
</dbReference>
<evidence type="ECO:0000256" key="8">
    <source>
        <dbReference type="SAM" id="MobiDB-lite"/>
    </source>
</evidence>
<dbReference type="InterPro" id="IPR002491">
    <property type="entry name" value="ABC_transptr_periplasmic_BD"/>
</dbReference>
<feature type="compositionally biased region" description="Low complexity" evidence="8">
    <location>
        <begin position="351"/>
        <end position="377"/>
    </location>
</feature>
<keyword evidence="6" id="KW-0238">DNA-binding</keyword>
<dbReference type="PROSITE" id="PS00041">
    <property type="entry name" value="HTH_ARAC_FAMILY_1"/>
    <property type="match status" value="1"/>
</dbReference>
<comment type="subcellular location">
    <subcellularLocation>
        <location evidence="1">Cell envelope</location>
    </subcellularLocation>
</comment>
<dbReference type="PANTHER" id="PTHR30532:SF26">
    <property type="entry name" value="IRON(3+)-HYDROXAMATE-BINDING PROTEIN FHUD"/>
    <property type="match status" value="1"/>
</dbReference>
<feature type="region of interest" description="Disordered" evidence="8">
    <location>
        <begin position="351"/>
        <end position="383"/>
    </location>
</feature>